<dbReference type="PANTHER" id="PTHR22893">
    <property type="entry name" value="NADH OXIDOREDUCTASE-RELATED"/>
    <property type="match status" value="1"/>
</dbReference>
<comment type="similarity">
    <text evidence="2">Belongs to the NADH:flavin oxidoreductase/NADH oxidase family.</text>
</comment>
<dbReference type="PANTHER" id="PTHR22893:SF91">
    <property type="entry name" value="NADPH DEHYDROGENASE 2-RELATED"/>
    <property type="match status" value="1"/>
</dbReference>
<dbReference type="GO" id="GO:0010181">
    <property type="term" value="F:FMN binding"/>
    <property type="evidence" value="ECO:0007669"/>
    <property type="project" value="InterPro"/>
</dbReference>
<comment type="caution">
    <text evidence="5">The sequence shown here is derived from an EMBL/GenBank/DDBJ whole genome shotgun (WGS) entry which is preliminary data.</text>
</comment>
<dbReference type="Pfam" id="PF00724">
    <property type="entry name" value="Oxidored_FMN"/>
    <property type="match status" value="1"/>
</dbReference>
<evidence type="ECO:0000313" key="5">
    <source>
        <dbReference type="EMBL" id="GEL01045.1"/>
    </source>
</evidence>
<dbReference type="SUPFAM" id="SSF51395">
    <property type="entry name" value="FMN-linked oxidoreductases"/>
    <property type="match status" value="1"/>
</dbReference>
<dbReference type="AlphaFoldDB" id="A0A511BLC3"/>
<sequence>MNALFTPLRAGALSLGHRIVMAPLTRMRSDASGKANALMAQYYSQRSSPGGLIVSEATPVALEGYGYAGAPGIYDDSQIESWRAVTEAVHARGGRIVMQLWHVGRQSHHDLQPGGAAPVAPSALRAEGDAYTPSGPAPFSMPRALTLEEIPAVIEQFRKGAARARLAGFDGVEIHGANGYLPDQFLQDGTNHRTDEYGGPVENRARFLLEVTQAAISVWGADRVGVRLSPSGTYGSMSDSNPEETFGYVAERLDALGIAYLHVVEPRIKGTELIAESAPVAARDLRKRFRGTLIAAGGFDRNSAGALLDSGDADAVAFGRHFISNPDLPERLRLGLPLTPYDRSTFYGGDAHGYTDYPFSETAAATATATAE</sequence>
<dbReference type="InterPro" id="IPR001155">
    <property type="entry name" value="OxRdtase_FMN_N"/>
</dbReference>
<organism evidence="5 6">
    <name type="scientific">Swaminathania salitolerans</name>
    <dbReference type="NCBI Taxonomy" id="182838"/>
    <lineage>
        <taxon>Bacteria</taxon>
        <taxon>Pseudomonadati</taxon>
        <taxon>Pseudomonadota</taxon>
        <taxon>Alphaproteobacteria</taxon>
        <taxon>Acetobacterales</taxon>
        <taxon>Acetobacteraceae</taxon>
        <taxon>Swaminathania</taxon>
    </lineage>
</organism>
<evidence type="ECO:0000256" key="1">
    <source>
        <dbReference type="ARBA" id="ARBA00001917"/>
    </source>
</evidence>
<evidence type="ECO:0000259" key="4">
    <source>
        <dbReference type="Pfam" id="PF00724"/>
    </source>
</evidence>
<protein>
    <submittedName>
        <fullName evidence="5">Alkene reductase</fullName>
    </submittedName>
</protein>
<dbReference type="FunFam" id="3.20.20.70:FF:000059">
    <property type="entry name" value="N-ethylmaleimide reductase, FMN-linked"/>
    <property type="match status" value="1"/>
</dbReference>
<dbReference type="CDD" id="cd02933">
    <property type="entry name" value="OYE_like_FMN"/>
    <property type="match status" value="1"/>
</dbReference>
<dbReference type="InterPro" id="IPR045247">
    <property type="entry name" value="Oye-like"/>
</dbReference>
<name>A0A511BLC3_9PROT</name>
<proteinExistence type="inferred from homology"/>
<evidence type="ECO:0000313" key="6">
    <source>
        <dbReference type="Proteomes" id="UP000321405"/>
    </source>
</evidence>
<feature type="domain" description="NADH:flavin oxidoreductase/NADH oxidase N-terminal" evidence="4">
    <location>
        <begin position="4"/>
        <end position="338"/>
    </location>
</feature>
<dbReference type="GO" id="GO:0016628">
    <property type="term" value="F:oxidoreductase activity, acting on the CH-CH group of donors, NAD or NADP as acceptor"/>
    <property type="evidence" value="ECO:0007669"/>
    <property type="project" value="UniProtKB-ARBA"/>
</dbReference>
<gene>
    <name evidence="5" type="ORF">SSA02_02080</name>
</gene>
<accession>A0A511BLC3</accession>
<keyword evidence="6" id="KW-1185">Reference proteome</keyword>
<evidence type="ECO:0000256" key="2">
    <source>
        <dbReference type="ARBA" id="ARBA00005979"/>
    </source>
</evidence>
<evidence type="ECO:0000256" key="3">
    <source>
        <dbReference type="ARBA" id="ARBA00023002"/>
    </source>
</evidence>
<dbReference type="RefSeq" id="WP_147092075.1">
    <property type="nucleotide sequence ID" value="NZ_BJVC01000001.1"/>
</dbReference>
<dbReference type="EMBL" id="BJVC01000001">
    <property type="protein sequence ID" value="GEL01045.1"/>
    <property type="molecule type" value="Genomic_DNA"/>
</dbReference>
<dbReference type="InterPro" id="IPR013785">
    <property type="entry name" value="Aldolase_TIM"/>
</dbReference>
<keyword evidence="3" id="KW-0560">Oxidoreductase</keyword>
<comment type="cofactor">
    <cofactor evidence="1">
        <name>FMN</name>
        <dbReference type="ChEBI" id="CHEBI:58210"/>
    </cofactor>
</comment>
<dbReference type="Proteomes" id="UP000321405">
    <property type="component" value="Unassembled WGS sequence"/>
</dbReference>
<dbReference type="GO" id="GO:0005829">
    <property type="term" value="C:cytosol"/>
    <property type="evidence" value="ECO:0007669"/>
    <property type="project" value="UniProtKB-ARBA"/>
</dbReference>
<dbReference type="Gene3D" id="3.20.20.70">
    <property type="entry name" value="Aldolase class I"/>
    <property type="match status" value="1"/>
</dbReference>
<dbReference type="OrthoDB" id="9804454at2"/>
<reference evidence="5 6" key="1">
    <citation type="submission" date="2019-07" db="EMBL/GenBank/DDBJ databases">
        <title>Whole genome shotgun sequence of Swaminathania salitolerans NBRC 104436.</title>
        <authorList>
            <person name="Hosoyama A."/>
            <person name="Uohara A."/>
            <person name="Ohji S."/>
            <person name="Ichikawa N."/>
        </authorList>
    </citation>
    <scope>NUCLEOTIDE SEQUENCE [LARGE SCALE GENOMIC DNA]</scope>
    <source>
        <strain evidence="5 6">NBRC 104436</strain>
    </source>
</reference>